<evidence type="ECO:0000256" key="6">
    <source>
        <dbReference type="SAM" id="MobiDB-lite"/>
    </source>
</evidence>
<reference evidence="9" key="1">
    <citation type="submission" date="2021-03" db="EMBL/GenBank/DDBJ databases">
        <title>Whole genome shotgun sequence of Actinoplanes consettensis NBRC 14913.</title>
        <authorList>
            <person name="Komaki H."/>
            <person name="Tamura T."/>
        </authorList>
    </citation>
    <scope>NUCLEOTIDE SEQUENCE</scope>
    <source>
        <strain evidence="9">NBRC 14913</strain>
    </source>
</reference>
<evidence type="ECO:0000313" key="10">
    <source>
        <dbReference type="Proteomes" id="UP000680865"/>
    </source>
</evidence>
<dbReference type="PANTHER" id="PTHR46580">
    <property type="entry name" value="SENSOR KINASE-RELATED"/>
    <property type="match status" value="1"/>
</dbReference>
<dbReference type="SUPFAM" id="SSF54001">
    <property type="entry name" value="Cysteine proteinases"/>
    <property type="match status" value="1"/>
</dbReference>
<keyword evidence="5" id="KW-0788">Thiol protease</keyword>
<dbReference type="AlphaFoldDB" id="A0A919SR37"/>
<comment type="similarity">
    <text evidence="1">Belongs to the peptidase C40 family.</text>
</comment>
<evidence type="ECO:0000259" key="8">
    <source>
        <dbReference type="PROSITE" id="PS51935"/>
    </source>
</evidence>
<evidence type="ECO:0000313" key="9">
    <source>
        <dbReference type="EMBL" id="GIM76024.1"/>
    </source>
</evidence>
<proteinExistence type="inferred from homology"/>
<evidence type="ECO:0000256" key="1">
    <source>
        <dbReference type="ARBA" id="ARBA00007074"/>
    </source>
</evidence>
<keyword evidence="2" id="KW-0645">Protease</keyword>
<dbReference type="PANTHER" id="PTHR46580:SF2">
    <property type="entry name" value="MAM DOMAIN-CONTAINING PROTEIN"/>
    <property type="match status" value="1"/>
</dbReference>
<protein>
    <recommendedName>
        <fullName evidence="8">NlpC/P60 domain-containing protein</fullName>
    </recommendedName>
</protein>
<feature type="chain" id="PRO_5037574872" description="NlpC/P60 domain-containing protein" evidence="7">
    <location>
        <begin position="17"/>
        <end position="524"/>
    </location>
</feature>
<dbReference type="EMBL" id="BOQP01000027">
    <property type="protein sequence ID" value="GIM76024.1"/>
    <property type="molecule type" value="Genomic_DNA"/>
</dbReference>
<keyword evidence="4" id="KW-0378">Hydrolase</keyword>
<keyword evidence="3 7" id="KW-0732">Signal</keyword>
<gene>
    <name evidence="9" type="ORF">Aco04nite_48230</name>
</gene>
<evidence type="ECO:0000256" key="5">
    <source>
        <dbReference type="ARBA" id="ARBA00022807"/>
    </source>
</evidence>
<feature type="signal peptide" evidence="7">
    <location>
        <begin position="1"/>
        <end position="16"/>
    </location>
</feature>
<dbReference type="Pfam" id="PF13517">
    <property type="entry name" value="FG-GAP_3"/>
    <property type="match status" value="2"/>
</dbReference>
<sequence length="524" mass="55798">MAAPLILMCGATAASADPADPPSDPPLASYPSVSTQEAPNPTARAATVQAGFAGCDDNGPALHLTREQVLARAQTWLDVGVPYSQENCYRNSLGDYRTDCSGFVSMAWGLGGEGSDYWTGNLYLVTTEIARSALKPGDALLRPDDHVALFVRWADSAHTQPEVIEQTGTRNTIRDTWSQSNAARYTPVRVNTIVDKSQSAPALMYDNGGGSTHLFRWTSNGSAFARTTEYVGNSYNAPSVGDRMASGDVDGDGVDDLVTAYQKPDGQWQMNVFRGGVTSAGIWYDGGTLNLDKAGGRLVVGDWNGDGKAEPALLYDKGGSNTYIYRWLSTGSSFQRTTEYESTSFALAAVGDRVDSGDIDGDGDDDIVTAHQNNDGKWQLNVFRSAVTSAGIFYNGGSLNLDNAAGRLVVADFNGDGKAEPALAYDNNNGTMHIYRWTSTGTAFSRTTDYDADSSFSLSNVGNRVDAADVDGDGSADIVMAYQKPAGDWQLNVFRNGLTSAGTFYNGGTLDLDKVGGRLALGAW</sequence>
<dbReference type="Gene3D" id="3.90.1720.10">
    <property type="entry name" value="endopeptidase domain like (from Nostoc punctiforme)"/>
    <property type="match status" value="1"/>
</dbReference>
<feature type="region of interest" description="Disordered" evidence="6">
    <location>
        <begin position="14"/>
        <end position="42"/>
    </location>
</feature>
<evidence type="ECO:0000256" key="4">
    <source>
        <dbReference type="ARBA" id="ARBA00022801"/>
    </source>
</evidence>
<organism evidence="9 10">
    <name type="scientific">Winogradskya consettensis</name>
    <dbReference type="NCBI Taxonomy" id="113560"/>
    <lineage>
        <taxon>Bacteria</taxon>
        <taxon>Bacillati</taxon>
        <taxon>Actinomycetota</taxon>
        <taxon>Actinomycetes</taxon>
        <taxon>Micromonosporales</taxon>
        <taxon>Micromonosporaceae</taxon>
        <taxon>Winogradskya</taxon>
    </lineage>
</organism>
<dbReference type="Proteomes" id="UP000680865">
    <property type="component" value="Unassembled WGS sequence"/>
</dbReference>
<dbReference type="GO" id="GO:0008234">
    <property type="term" value="F:cysteine-type peptidase activity"/>
    <property type="evidence" value="ECO:0007669"/>
    <property type="project" value="UniProtKB-KW"/>
</dbReference>
<evidence type="ECO:0000256" key="7">
    <source>
        <dbReference type="SAM" id="SignalP"/>
    </source>
</evidence>
<comment type="caution">
    <text evidence="9">The sequence shown here is derived from an EMBL/GenBank/DDBJ whole genome shotgun (WGS) entry which is preliminary data.</text>
</comment>
<dbReference type="InterPro" id="IPR038765">
    <property type="entry name" value="Papain-like_cys_pep_sf"/>
</dbReference>
<name>A0A919SR37_9ACTN</name>
<keyword evidence="10" id="KW-1185">Reference proteome</keyword>
<dbReference type="InterPro" id="IPR000064">
    <property type="entry name" value="NLP_P60_dom"/>
</dbReference>
<dbReference type="InterPro" id="IPR013517">
    <property type="entry name" value="FG-GAP"/>
</dbReference>
<dbReference type="GO" id="GO:0006508">
    <property type="term" value="P:proteolysis"/>
    <property type="evidence" value="ECO:0007669"/>
    <property type="project" value="UniProtKB-KW"/>
</dbReference>
<accession>A0A919SR37</accession>
<evidence type="ECO:0000256" key="3">
    <source>
        <dbReference type="ARBA" id="ARBA00022729"/>
    </source>
</evidence>
<dbReference type="PROSITE" id="PS51935">
    <property type="entry name" value="NLPC_P60"/>
    <property type="match status" value="1"/>
</dbReference>
<dbReference type="Gene3D" id="2.40.128.340">
    <property type="match status" value="3"/>
</dbReference>
<feature type="domain" description="NlpC/P60" evidence="8">
    <location>
        <begin position="63"/>
        <end position="192"/>
    </location>
</feature>
<dbReference type="InterPro" id="IPR028994">
    <property type="entry name" value="Integrin_alpha_N"/>
</dbReference>
<dbReference type="SUPFAM" id="SSF69318">
    <property type="entry name" value="Integrin alpha N-terminal domain"/>
    <property type="match status" value="1"/>
</dbReference>
<evidence type="ECO:0000256" key="2">
    <source>
        <dbReference type="ARBA" id="ARBA00022670"/>
    </source>
</evidence>